<name>A0A4R0KFN7_9ACTN</name>
<organism evidence="2 3">
    <name type="scientific">Kribbella pittospori</name>
    <dbReference type="NCBI Taxonomy" id="722689"/>
    <lineage>
        <taxon>Bacteria</taxon>
        <taxon>Bacillati</taxon>
        <taxon>Actinomycetota</taxon>
        <taxon>Actinomycetes</taxon>
        <taxon>Propionibacteriales</taxon>
        <taxon>Kribbellaceae</taxon>
        <taxon>Kribbella</taxon>
    </lineage>
</organism>
<dbReference type="AlphaFoldDB" id="A0A4R0KFN7"/>
<accession>A0A4R0KFN7</accession>
<keyword evidence="3" id="KW-1185">Reference proteome</keyword>
<evidence type="ECO:0000313" key="3">
    <source>
        <dbReference type="Proteomes" id="UP000291144"/>
    </source>
</evidence>
<evidence type="ECO:0000256" key="1">
    <source>
        <dbReference type="SAM" id="MobiDB-lite"/>
    </source>
</evidence>
<dbReference type="Gene3D" id="2.60.40.790">
    <property type="match status" value="1"/>
</dbReference>
<feature type="region of interest" description="Disordered" evidence="1">
    <location>
        <begin position="163"/>
        <end position="182"/>
    </location>
</feature>
<dbReference type="RefSeq" id="WP_131361078.1">
    <property type="nucleotide sequence ID" value="NZ_SJKB01000008.1"/>
</dbReference>
<dbReference type="OrthoDB" id="3821597at2"/>
<dbReference type="CDD" id="cd00298">
    <property type="entry name" value="ACD_sHsps_p23-like"/>
    <property type="match status" value="1"/>
</dbReference>
<dbReference type="EMBL" id="SJKB01000008">
    <property type="protein sequence ID" value="TCC58809.1"/>
    <property type="molecule type" value="Genomic_DNA"/>
</dbReference>
<dbReference type="InterPro" id="IPR008978">
    <property type="entry name" value="HSP20-like_chaperone"/>
</dbReference>
<comment type="caution">
    <text evidence="2">The sequence shown here is derived from an EMBL/GenBank/DDBJ whole genome shotgun (WGS) entry which is preliminary data.</text>
</comment>
<evidence type="ECO:0000313" key="2">
    <source>
        <dbReference type="EMBL" id="TCC58809.1"/>
    </source>
</evidence>
<dbReference type="Proteomes" id="UP000291144">
    <property type="component" value="Unassembled WGS sequence"/>
</dbReference>
<sequence length="232" mass="24206">MALTVAQRRMLAIGLVPLLVLVVTGAAVTVSTIRGKVPYEYSASFVPGAQGVQIVSDSHTQVLASADGHVHVAVDGSYAAEQPAIDINTTDGRLHIQAKCPDTHCELDLTVEVPSQSAVQVELEGDSVDVVGVSSPLAIEVSGGSVTTNRLRSRQVSVDGRRGSIDLNFESPPDQVTAKASDGSLTVQLPRNVTYAFDAVASQGSSDLELPSDPASPRHVILRTNSGSITVN</sequence>
<proteinExistence type="predicted"/>
<gene>
    <name evidence="2" type="ORF">E0H73_26205</name>
</gene>
<protein>
    <submittedName>
        <fullName evidence="2">Uncharacterized protein</fullName>
    </submittedName>
</protein>
<reference evidence="2 3" key="1">
    <citation type="submission" date="2019-02" db="EMBL/GenBank/DDBJ databases">
        <title>Kribbella capetownensis sp. nov. and Kribbella speibonae sp. nov., isolated from soil.</title>
        <authorList>
            <person name="Curtis S.M."/>
            <person name="Norton I."/>
            <person name="Everest G.J."/>
            <person name="Meyers P.R."/>
        </authorList>
    </citation>
    <scope>NUCLEOTIDE SEQUENCE [LARGE SCALE GENOMIC DNA]</scope>
    <source>
        <strain evidence="2 3">NRRL B-24813</strain>
    </source>
</reference>